<dbReference type="GO" id="GO:0008171">
    <property type="term" value="F:O-methyltransferase activity"/>
    <property type="evidence" value="ECO:0007669"/>
    <property type="project" value="InterPro"/>
</dbReference>
<dbReference type="PROSITE" id="PS51682">
    <property type="entry name" value="SAM_OMT_I"/>
    <property type="match status" value="1"/>
</dbReference>
<dbReference type="RefSeq" id="WP_226987074.1">
    <property type="nucleotide sequence ID" value="NZ_CP007174.1"/>
</dbReference>
<organism evidence="4 5">
    <name type="scientific">Candidatus Nitrososphaera evergladensis SR1</name>
    <dbReference type="NCBI Taxonomy" id="1459636"/>
    <lineage>
        <taxon>Archaea</taxon>
        <taxon>Nitrososphaerota</taxon>
        <taxon>Nitrososphaeria</taxon>
        <taxon>Nitrososphaerales</taxon>
        <taxon>Nitrososphaeraceae</taxon>
        <taxon>Nitrososphaera</taxon>
    </lineage>
</organism>
<dbReference type="Gene3D" id="3.40.50.150">
    <property type="entry name" value="Vaccinia Virus protein VP39"/>
    <property type="match status" value="1"/>
</dbReference>
<gene>
    <name evidence="4" type="ORF">NTE_00008</name>
</gene>
<dbReference type="PANTHER" id="PTHR10509">
    <property type="entry name" value="O-METHYLTRANSFERASE-RELATED"/>
    <property type="match status" value="1"/>
</dbReference>
<accession>A0A075MMM9</accession>
<dbReference type="GO" id="GO:0008757">
    <property type="term" value="F:S-adenosylmethionine-dependent methyltransferase activity"/>
    <property type="evidence" value="ECO:0007669"/>
    <property type="project" value="TreeGrafter"/>
</dbReference>
<protein>
    <submittedName>
        <fullName evidence="4">Putative O-methyltransferase</fullName>
    </submittedName>
</protein>
<evidence type="ECO:0000256" key="2">
    <source>
        <dbReference type="ARBA" id="ARBA00022679"/>
    </source>
</evidence>
<dbReference type="AlphaFoldDB" id="A0A075MMM9"/>
<dbReference type="Pfam" id="PF01596">
    <property type="entry name" value="Methyltransf_3"/>
    <property type="match status" value="1"/>
</dbReference>
<evidence type="ECO:0000313" key="5">
    <source>
        <dbReference type="Proteomes" id="UP000028194"/>
    </source>
</evidence>
<dbReference type="EMBL" id="CP007174">
    <property type="protein sequence ID" value="AIF82092.1"/>
    <property type="molecule type" value="Genomic_DNA"/>
</dbReference>
<dbReference type="InterPro" id="IPR050362">
    <property type="entry name" value="Cation-dep_OMT"/>
</dbReference>
<dbReference type="CDD" id="cd02440">
    <property type="entry name" value="AdoMet_MTases"/>
    <property type="match status" value="1"/>
</dbReference>
<dbReference type="GeneID" id="41595962"/>
<dbReference type="KEGG" id="nev:NTE_00008"/>
<sequence length="204" mass="22854">MVKTSRNEKLWRVISKLDRQSGNEKSGRARVKSGEEMLAITADTGMFFHILLKAIKARRVLEVGTSTGFSTLWLADAVGKSGKVVTIENDPLKIARAKKNFRDAGVDKIIKVRQGSALDVLHKLKGKRFDFVLLDADKENIIKYFDLVLQLVRVGGIIAADNMLFPPPYRPTMRKYARHAQSHPQVQSVTVPIGMGEEITIKLR</sequence>
<evidence type="ECO:0000256" key="1">
    <source>
        <dbReference type="ARBA" id="ARBA00022603"/>
    </source>
</evidence>
<dbReference type="eggNOG" id="arCOG00979">
    <property type="taxonomic scope" value="Archaea"/>
</dbReference>
<evidence type="ECO:0000256" key="3">
    <source>
        <dbReference type="ARBA" id="ARBA00022691"/>
    </source>
</evidence>
<dbReference type="HOGENOM" id="CLU_067676_4_1_2"/>
<dbReference type="SUPFAM" id="SSF53335">
    <property type="entry name" value="S-adenosyl-L-methionine-dependent methyltransferases"/>
    <property type="match status" value="1"/>
</dbReference>
<keyword evidence="1 4" id="KW-0489">Methyltransferase</keyword>
<dbReference type="InterPro" id="IPR029063">
    <property type="entry name" value="SAM-dependent_MTases_sf"/>
</dbReference>
<proteinExistence type="predicted"/>
<dbReference type="STRING" id="1459636.NTE_00008"/>
<keyword evidence="3" id="KW-0949">S-adenosyl-L-methionine</keyword>
<keyword evidence="5" id="KW-1185">Reference proteome</keyword>
<dbReference type="InterPro" id="IPR002935">
    <property type="entry name" value="SAM_O-MeTrfase"/>
</dbReference>
<dbReference type="Proteomes" id="UP000028194">
    <property type="component" value="Chromosome"/>
</dbReference>
<dbReference type="PANTHER" id="PTHR10509:SF14">
    <property type="entry name" value="CAFFEOYL-COA O-METHYLTRANSFERASE 3-RELATED"/>
    <property type="match status" value="1"/>
</dbReference>
<reference evidence="4 5" key="1">
    <citation type="journal article" date="2014" name="PLoS ONE">
        <title>Genome Sequence of Candidatus Nitrososphaera evergladensis from Group I.1b Enriched from Everglades Soil Reveals Novel Genomic Features of the Ammonia-Oxidizing Archaea.</title>
        <authorList>
            <person name="Zhalnina K.V."/>
            <person name="Dias R."/>
            <person name="Leonard M.T."/>
            <person name="Dorr de Quadros P."/>
            <person name="Camargo F.A."/>
            <person name="Drew J.C."/>
            <person name="Farmerie W.G."/>
            <person name="Daroub S.H."/>
            <person name="Triplett E.W."/>
        </authorList>
    </citation>
    <scope>NUCLEOTIDE SEQUENCE [LARGE SCALE GENOMIC DNA]</scope>
    <source>
        <strain evidence="4 5">SR1</strain>
    </source>
</reference>
<name>A0A075MMM9_9ARCH</name>
<keyword evidence="2 4" id="KW-0808">Transferase</keyword>
<dbReference type="GO" id="GO:0032259">
    <property type="term" value="P:methylation"/>
    <property type="evidence" value="ECO:0007669"/>
    <property type="project" value="UniProtKB-KW"/>
</dbReference>
<evidence type="ECO:0000313" key="4">
    <source>
        <dbReference type="EMBL" id="AIF82092.1"/>
    </source>
</evidence>